<comment type="caution">
    <text evidence="3">The sequence shown here is derived from an EMBL/GenBank/DDBJ whole genome shotgun (WGS) entry which is preliminary data.</text>
</comment>
<reference evidence="3" key="1">
    <citation type="submission" date="2022-10" db="EMBL/GenBank/DDBJ databases">
        <title>Luteolibacter sp. GHJ8, whole genome shotgun sequencing project.</title>
        <authorList>
            <person name="Zhao G."/>
            <person name="Shen L."/>
        </authorList>
    </citation>
    <scope>NUCLEOTIDE SEQUENCE</scope>
    <source>
        <strain evidence="3">GHJ8</strain>
    </source>
</reference>
<dbReference type="EMBL" id="JAPDDR010000001">
    <property type="protein sequence ID" value="MCW1912242.1"/>
    <property type="molecule type" value="Genomic_DNA"/>
</dbReference>
<dbReference type="Pfam" id="PF00188">
    <property type="entry name" value="CAP"/>
    <property type="match status" value="1"/>
</dbReference>
<gene>
    <name evidence="3" type="ORF">OJ996_01570</name>
</gene>
<name>A0ABT3FXT1_9BACT</name>
<evidence type="ECO:0000256" key="1">
    <source>
        <dbReference type="SAM" id="MobiDB-lite"/>
    </source>
</evidence>
<sequence>MASLLLASCGGSSGGGGNTPVPRTAAAPGIEQGIHDQVNTYRASQGMTRLKRDAALDRLARQHSRDMLSRSSPGNPKVDHRGFSGRFDQATAAVGANAMAENVYSQPKGGGQARSIVNGWIASKGHLANIRKQWALSGVGIETDSSGRVWATQIFTSSGRSR</sequence>
<protein>
    <submittedName>
        <fullName evidence="3">CAP domain-containing protein</fullName>
    </submittedName>
</protein>
<dbReference type="SUPFAM" id="SSF55797">
    <property type="entry name" value="PR-1-like"/>
    <property type="match status" value="1"/>
</dbReference>
<feature type="domain" description="SCP" evidence="2">
    <location>
        <begin position="36"/>
        <end position="155"/>
    </location>
</feature>
<feature type="region of interest" description="Disordered" evidence="1">
    <location>
        <begin position="61"/>
        <end position="82"/>
    </location>
</feature>
<keyword evidence="4" id="KW-1185">Reference proteome</keyword>
<dbReference type="InterPro" id="IPR035940">
    <property type="entry name" value="CAP_sf"/>
</dbReference>
<proteinExistence type="predicted"/>
<dbReference type="PANTHER" id="PTHR31157">
    <property type="entry name" value="SCP DOMAIN-CONTAINING PROTEIN"/>
    <property type="match status" value="1"/>
</dbReference>
<dbReference type="PANTHER" id="PTHR31157:SF1">
    <property type="entry name" value="SCP DOMAIN-CONTAINING PROTEIN"/>
    <property type="match status" value="1"/>
</dbReference>
<evidence type="ECO:0000313" key="4">
    <source>
        <dbReference type="Proteomes" id="UP001165653"/>
    </source>
</evidence>
<organism evidence="3 4">
    <name type="scientific">Luteolibacter rhizosphaerae</name>
    <dbReference type="NCBI Taxonomy" id="2989719"/>
    <lineage>
        <taxon>Bacteria</taxon>
        <taxon>Pseudomonadati</taxon>
        <taxon>Verrucomicrobiota</taxon>
        <taxon>Verrucomicrobiia</taxon>
        <taxon>Verrucomicrobiales</taxon>
        <taxon>Verrucomicrobiaceae</taxon>
        <taxon>Luteolibacter</taxon>
    </lineage>
</organism>
<accession>A0ABT3FXT1</accession>
<dbReference type="RefSeq" id="WP_264510467.1">
    <property type="nucleotide sequence ID" value="NZ_JAPDDR010000001.1"/>
</dbReference>
<dbReference type="Proteomes" id="UP001165653">
    <property type="component" value="Unassembled WGS sequence"/>
</dbReference>
<evidence type="ECO:0000259" key="2">
    <source>
        <dbReference type="Pfam" id="PF00188"/>
    </source>
</evidence>
<evidence type="ECO:0000313" key="3">
    <source>
        <dbReference type="EMBL" id="MCW1912242.1"/>
    </source>
</evidence>
<dbReference type="InterPro" id="IPR014044">
    <property type="entry name" value="CAP_dom"/>
</dbReference>
<dbReference type="CDD" id="cd05379">
    <property type="entry name" value="CAP_bacterial"/>
    <property type="match status" value="1"/>
</dbReference>
<dbReference type="Gene3D" id="3.40.33.10">
    <property type="entry name" value="CAP"/>
    <property type="match status" value="1"/>
</dbReference>